<accession>A0A133UTH5</accession>
<evidence type="ECO:0000313" key="2">
    <source>
        <dbReference type="Proteomes" id="UP000070463"/>
    </source>
</evidence>
<comment type="caution">
    <text evidence="1">The sequence shown here is derived from an EMBL/GenBank/DDBJ whole genome shotgun (WGS) entry which is preliminary data.</text>
</comment>
<proteinExistence type="predicted"/>
<sequence length="84" mass="9125">MIHPIVRKVLGYELNPEERLLVDLLNEGATSREGAVDPARLTDEEGLVETLREREHLKKTEGGTVYLTGLGRAVANGARKTGGS</sequence>
<gene>
    <name evidence="1" type="ORF">AKJ37_02950</name>
</gene>
<evidence type="ECO:0000313" key="1">
    <source>
        <dbReference type="EMBL" id="KXA97437.1"/>
    </source>
</evidence>
<dbReference type="AlphaFoldDB" id="A0A133UTH5"/>
<dbReference type="EMBL" id="LHXR01000030">
    <property type="protein sequence ID" value="KXA97437.1"/>
    <property type="molecule type" value="Genomic_DNA"/>
</dbReference>
<protein>
    <submittedName>
        <fullName evidence="1">Uncharacterized protein</fullName>
    </submittedName>
</protein>
<dbReference type="Proteomes" id="UP000070463">
    <property type="component" value="Unassembled WGS sequence"/>
</dbReference>
<organism evidence="1 2">
    <name type="scientific">candidate division MSBL1 archaeon SCGC-AAA259I09</name>
    <dbReference type="NCBI Taxonomy" id="1698267"/>
    <lineage>
        <taxon>Archaea</taxon>
        <taxon>Methanobacteriati</taxon>
        <taxon>Methanobacteriota</taxon>
        <taxon>candidate division MSBL1</taxon>
    </lineage>
</organism>
<keyword evidence="2" id="KW-1185">Reference proteome</keyword>
<reference evidence="1 2" key="1">
    <citation type="journal article" date="2016" name="Sci. Rep.">
        <title>Metabolic traits of an uncultured archaeal lineage -MSBL1- from brine pools of the Red Sea.</title>
        <authorList>
            <person name="Mwirichia R."/>
            <person name="Alam I."/>
            <person name="Rashid M."/>
            <person name="Vinu M."/>
            <person name="Ba-Alawi W."/>
            <person name="Anthony Kamau A."/>
            <person name="Kamanda Ngugi D."/>
            <person name="Goker M."/>
            <person name="Klenk H.P."/>
            <person name="Bajic V."/>
            <person name="Stingl U."/>
        </authorList>
    </citation>
    <scope>NUCLEOTIDE SEQUENCE [LARGE SCALE GENOMIC DNA]</scope>
    <source>
        <strain evidence="1">SCGC-AAA259I09</strain>
    </source>
</reference>
<name>A0A133UTH5_9EURY</name>